<dbReference type="InterPro" id="IPR019734">
    <property type="entry name" value="TPR_rpt"/>
</dbReference>
<dbReference type="GO" id="GO:0000160">
    <property type="term" value="P:phosphorelay signal transduction system"/>
    <property type="evidence" value="ECO:0007669"/>
    <property type="project" value="UniProtKB-KW"/>
</dbReference>
<keyword evidence="7" id="KW-0812">Transmembrane</keyword>
<keyword evidence="9" id="KW-1185">Reference proteome</keyword>
<keyword evidence="6" id="KW-0802">TPR repeat</keyword>
<dbReference type="SMART" id="SM00028">
    <property type="entry name" value="TPR"/>
    <property type="match status" value="3"/>
</dbReference>
<dbReference type="EC" id="2.7.13.3" evidence="2"/>
<dbReference type="GO" id="GO:0004673">
    <property type="term" value="F:protein histidine kinase activity"/>
    <property type="evidence" value="ECO:0007669"/>
    <property type="project" value="UniProtKB-EC"/>
</dbReference>
<organism evidence="8 9">
    <name type="scientific">Lacinutrix neustonica</name>
    <dbReference type="NCBI Taxonomy" id="2980107"/>
    <lineage>
        <taxon>Bacteria</taxon>
        <taxon>Pseudomonadati</taxon>
        <taxon>Bacteroidota</taxon>
        <taxon>Flavobacteriia</taxon>
        <taxon>Flavobacteriales</taxon>
        <taxon>Flavobacteriaceae</taxon>
        <taxon>Lacinutrix</taxon>
    </lineage>
</organism>
<dbReference type="SUPFAM" id="SSF48452">
    <property type="entry name" value="TPR-like"/>
    <property type="match status" value="1"/>
</dbReference>
<evidence type="ECO:0000256" key="6">
    <source>
        <dbReference type="PROSITE-ProRule" id="PRU00339"/>
    </source>
</evidence>
<feature type="repeat" description="TPR" evidence="6">
    <location>
        <begin position="116"/>
        <end position="149"/>
    </location>
</feature>
<dbReference type="InterPro" id="IPR050482">
    <property type="entry name" value="Sensor_HK_TwoCompSys"/>
</dbReference>
<dbReference type="AlphaFoldDB" id="A0A9E8SEM8"/>
<dbReference type="CDD" id="cd16917">
    <property type="entry name" value="HATPase_UhpB-NarQ-NarX-like"/>
    <property type="match status" value="1"/>
</dbReference>
<evidence type="ECO:0000256" key="5">
    <source>
        <dbReference type="ARBA" id="ARBA00023012"/>
    </source>
</evidence>
<dbReference type="KEGG" id="lnu:N7U66_07565"/>
<proteinExistence type="predicted"/>
<dbReference type="InterPro" id="IPR011990">
    <property type="entry name" value="TPR-like_helical_dom_sf"/>
</dbReference>
<feature type="transmembrane region" description="Helical" evidence="7">
    <location>
        <begin position="331"/>
        <end position="350"/>
    </location>
</feature>
<reference evidence="8" key="1">
    <citation type="submission" date="2022-11" db="EMBL/GenBank/DDBJ databases">
        <title>Lacinutrix neustonica HL-RS19T sp. nov., isolated from the surface microlayer sample of brackish Lake Shihwa.</title>
        <authorList>
            <person name="Choi J.Y."/>
            <person name="Hwang C.Y."/>
        </authorList>
    </citation>
    <scope>NUCLEOTIDE SEQUENCE</scope>
    <source>
        <strain evidence="8">HL-RS19</strain>
    </source>
</reference>
<evidence type="ECO:0000313" key="9">
    <source>
        <dbReference type="Proteomes" id="UP001164705"/>
    </source>
</evidence>
<dbReference type="EMBL" id="CP113088">
    <property type="protein sequence ID" value="WAC03381.1"/>
    <property type="molecule type" value="Genomic_DNA"/>
</dbReference>
<evidence type="ECO:0000313" key="8">
    <source>
        <dbReference type="EMBL" id="WAC03381.1"/>
    </source>
</evidence>
<dbReference type="PANTHER" id="PTHR24421:SF10">
    <property type="entry name" value="NITRATE_NITRITE SENSOR PROTEIN NARQ"/>
    <property type="match status" value="1"/>
</dbReference>
<evidence type="ECO:0000256" key="2">
    <source>
        <dbReference type="ARBA" id="ARBA00012438"/>
    </source>
</evidence>
<evidence type="ECO:0000256" key="4">
    <source>
        <dbReference type="ARBA" id="ARBA00022777"/>
    </source>
</evidence>
<dbReference type="PROSITE" id="PS50005">
    <property type="entry name" value="TPR"/>
    <property type="match status" value="1"/>
</dbReference>
<keyword evidence="4" id="KW-0418">Kinase</keyword>
<protein>
    <recommendedName>
        <fullName evidence="2">histidine kinase</fullName>
        <ecNumber evidence="2">2.7.13.3</ecNumber>
    </recommendedName>
</protein>
<keyword evidence="8" id="KW-0547">Nucleotide-binding</keyword>
<sequence length="544" mass="63195">MKSLKNSFLFFLSVFILFFFKVGFTQESIDSLNYYTKSIDFVQSQSNLSKAYLFFKKDLVLNKKNGNKQAQAYNLYFLSKIDFKMGFYDESEVASVKALLLLDKLDRTEYTNYLRISLLNLLGKVYKEKQLYSEAIKKYNEALVLIEKSEDSLVIYNNISNILKDENKLNEAEQTLLKASKMFFRVRDTMEIARVIDNLGHIKLRLNKENALPYLHKALELRKQSKNSSELYPSYRNLSKYYLSTKDSLQATAYAIKAYNVARLINSLSYKLDASGLRMDSGDYAVANEYFSLSDSLQKAKNQSQNKFALLKYNVVKSEIKTQEEKANRQFYQFIAVLIFSIGLSIFFILNVRHKKQKLQEVYKTETRISKRVHDEVANDMYHVMTKLQSNTDYKEEVLDDLESIYNRTRDISNENSAIELNDTFDNILSDLLLNYKNDTVSIITKDLSKIAWQEVSTIKKTIIYRVLQELMINMKKHSEATIVVIKFGKQNRKITIDYNDNGKGQVLKRGNGLANVENRIQSINGIFTFESEKNEGFTAKIRV</sequence>
<keyword evidence="8" id="KW-0067">ATP-binding</keyword>
<keyword evidence="7" id="KW-1133">Transmembrane helix</keyword>
<dbReference type="Proteomes" id="UP001164705">
    <property type="component" value="Chromosome"/>
</dbReference>
<evidence type="ECO:0000256" key="3">
    <source>
        <dbReference type="ARBA" id="ARBA00022679"/>
    </source>
</evidence>
<evidence type="ECO:0000256" key="7">
    <source>
        <dbReference type="SAM" id="Phobius"/>
    </source>
</evidence>
<dbReference type="GO" id="GO:0005524">
    <property type="term" value="F:ATP binding"/>
    <property type="evidence" value="ECO:0007669"/>
    <property type="project" value="UniProtKB-KW"/>
</dbReference>
<gene>
    <name evidence="8" type="ORF">N7U66_07565</name>
</gene>
<dbReference type="RefSeq" id="WP_267677962.1">
    <property type="nucleotide sequence ID" value="NZ_CP113088.1"/>
</dbReference>
<name>A0A9E8SEM8_9FLAO</name>
<keyword evidence="5" id="KW-0902">Two-component regulatory system</keyword>
<evidence type="ECO:0000256" key="1">
    <source>
        <dbReference type="ARBA" id="ARBA00000085"/>
    </source>
</evidence>
<dbReference type="SUPFAM" id="SSF55874">
    <property type="entry name" value="ATPase domain of HSP90 chaperone/DNA topoisomerase II/histidine kinase"/>
    <property type="match status" value="1"/>
</dbReference>
<dbReference type="Gene3D" id="3.30.565.10">
    <property type="entry name" value="Histidine kinase-like ATPase, C-terminal domain"/>
    <property type="match status" value="1"/>
</dbReference>
<comment type="catalytic activity">
    <reaction evidence="1">
        <text>ATP + protein L-histidine = ADP + protein N-phospho-L-histidine.</text>
        <dbReference type="EC" id="2.7.13.3"/>
    </reaction>
</comment>
<keyword evidence="7" id="KW-0472">Membrane</keyword>
<accession>A0A9E8SEM8</accession>
<dbReference type="InterPro" id="IPR036890">
    <property type="entry name" value="HATPase_C_sf"/>
</dbReference>
<dbReference type="Gene3D" id="1.25.40.10">
    <property type="entry name" value="Tetratricopeptide repeat domain"/>
    <property type="match status" value="1"/>
</dbReference>
<keyword evidence="3" id="KW-0808">Transferase</keyword>
<dbReference type="PANTHER" id="PTHR24421">
    <property type="entry name" value="NITRATE/NITRITE SENSOR PROTEIN NARX-RELATED"/>
    <property type="match status" value="1"/>
</dbReference>